<evidence type="ECO:0000256" key="1">
    <source>
        <dbReference type="SAM" id="MobiDB-lite"/>
    </source>
</evidence>
<keyword evidence="5" id="KW-1185">Reference proteome</keyword>
<dbReference type="EMBL" id="CP001932">
    <property type="protein sequence ID" value="ADD05588.1"/>
    <property type="molecule type" value="Genomic_DNA"/>
</dbReference>
<feature type="transmembrane region" description="Helical" evidence="2">
    <location>
        <begin position="83"/>
        <end position="102"/>
    </location>
</feature>
<organism evidence="4 5">
    <name type="scientific">Natrialba magadii (strain ATCC 43099 / DSM 3394 / CCM 3739 / CIP 104546 / IAM 13178 / JCM 8861 / NBRC 102185 / NCIMB 2190 / MS3)</name>
    <name type="common">Natronobacterium magadii</name>
    <dbReference type="NCBI Taxonomy" id="547559"/>
    <lineage>
        <taxon>Archaea</taxon>
        <taxon>Methanobacteriati</taxon>
        <taxon>Methanobacteriota</taxon>
        <taxon>Stenosarchaea group</taxon>
        <taxon>Halobacteria</taxon>
        <taxon>Halobacteriales</taxon>
        <taxon>Natrialbaceae</taxon>
        <taxon>Natrialba</taxon>
    </lineage>
</organism>
<dbReference type="HOGENOM" id="CLU_1369509_0_0_2"/>
<evidence type="ECO:0000313" key="5">
    <source>
        <dbReference type="Proteomes" id="UP000001879"/>
    </source>
</evidence>
<dbReference type="AlphaFoldDB" id="D3SVI0"/>
<dbReference type="Pfam" id="PF03703">
    <property type="entry name" value="bPH_2"/>
    <property type="match status" value="1"/>
</dbReference>
<reference evidence="4 5" key="2">
    <citation type="journal article" date="2012" name="BMC Genomics">
        <title>A comparative genomics perspective on the genetic content of the alkaliphilic haloarchaeon Natrialba magadii ATCC 43099T.</title>
        <authorList>
            <person name="Siddaramappa S."/>
            <person name="Challacombe J.F."/>
            <person name="Decastro R.E."/>
            <person name="Pfeiffer F."/>
            <person name="Sastre D.E."/>
            <person name="Gimenez M.I."/>
            <person name="Paggi R.A."/>
            <person name="Detter J.C."/>
            <person name="Davenport K.W."/>
            <person name="Goodwin L.A."/>
            <person name="Kyrpides N."/>
            <person name="Tapia R."/>
            <person name="Pitluck S."/>
            <person name="Lucas S."/>
            <person name="Woyke T."/>
            <person name="Maupin-Furlow J.A."/>
        </authorList>
    </citation>
    <scope>NUCLEOTIDE SEQUENCE [LARGE SCALE GENOMIC DNA]</scope>
    <source>
        <strain evidence="5">ATCC 43099 / DSM 3394 / CCM 3739 / CIP 104546 / IAM 13178 / JCM 8861 / NBRC 102185 / NCIMB 2190 / MS3</strain>
    </source>
</reference>
<evidence type="ECO:0000256" key="2">
    <source>
        <dbReference type="SAM" id="Phobius"/>
    </source>
</evidence>
<dbReference type="PANTHER" id="PTHR37938:SF1">
    <property type="entry name" value="BLL0215 PROTEIN"/>
    <property type="match status" value="1"/>
</dbReference>
<dbReference type="PANTHER" id="PTHR37938">
    <property type="entry name" value="BLL0215 PROTEIN"/>
    <property type="match status" value="1"/>
</dbReference>
<evidence type="ECO:0000313" key="4">
    <source>
        <dbReference type="EMBL" id="ADD05588.1"/>
    </source>
</evidence>
<keyword evidence="2" id="KW-0812">Transmembrane</keyword>
<proteinExistence type="predicted"/>
<dbReference type="STRING" id="547559.Nmag_2018"/>
<dbReference type="KEGG" id="nmg:Nmag_2018"/>
<dbReference type="GeneID" id="8824860"/>
<accession>D3SVI0</accession>
<feature type="transmembrane region" description="Helical" evidence="2">
    <location>
        <begin position="58"/>
        <end position="77"/>
    </location>
</feature>
<evidence type="ECO:0000259" key="3">
    <source>
        <dbReference type="Pfam" id="PF03703"/>
    </source>
</evidence>
<dbReference type="PaxDb" id="547559-Nmag_2018"/>
<keyword evidence="2" id="KW-0472">Membrane</keyword>
<gene>
    <name evidence="4" type="ordered locus">Nmag_2018</name>
</gene>
<dbReference type="RefSeq" id="WP_012996619.1">
    <property type="nucleotide sequence ID" value="NC_013922.1"/>
</dbReference>
<dbReference type="OrthoDB" id="239436at2157"/>
<feature type="region of interest" description="Disordered" evidence="1">
    <location>
        <begin position="1"/>
        <end position="41"/>
    </location>
</feature>
<feature type="compositionally biased region" description="Basic and acidic residues" evidence="1">
    <location>
        <begin position="13"/>
        <end position="24"/>
    </location>
</feature>
<name>D3SVI0_NATMM</name>
<keyword evidence="2" id="KW-1133">Transmembrane helix</keyword>
<dbReference type="Proteomes" id="UP000001879">
    <property type="component" value="Chromosome"/>
</dbReference>
<protein>
    <recommendedName>
        <fullName evidence="3">YdbS-like PH domain-containing protein</fullName>
    </recommendedName>
</protein>
<reference evidence="5" key="1">
    <citation type="submission" date="2010-02" db="EMBL/GenBank/DDBJ databases">
        <title>Complete sequence of chromosome of Natrialba magadii ATCC 43099.</title>
        <authorList>
            <consortium name="US DOE Joint Genome Institute"/>
            <person name="Lucas S."/>
            <person name="Copeland A."/>
            <person name="Lapidus A."/>
            <person name="Cheng J.-F."/>
            <person name="Bruce D."/>
            <person name="Goodwin L."/>
            <person name="Pitluck S."/>
            <person name="Davenport K."/>
            <person name="Saunders E."/>
            <person name="Detter J.C."/>
            <person name="Han C."/>
            <person name="Tapia R."/>
            <person name="Land M."/>
            <person name="Hauser L."/>
            <person name="Kyrpides N."/>
            <person name="Mikhailova N."/>
            <person name="De Castro R.E."/>
            <person name="Maupin-Furlow J.A."/>
            <person name="Woyke T."/>
        </authorList>
    </citation>
    <scope>NUCLEOTIDE SEQUENCE [LARGE SCALE GENOMIC DNA]</scope>
    <source>
        <strain evidence="5">ATCC 43099 / DSM 3394 / CCM 3739 / CIP 104546 / IAM 13178 / JCM 8861 / NBRC 102185 / NCIMB 2190 / MS3</strain>
    </source>
</reference>
<dbReference type="InterPro" id="IPR005182">
    <property type="entry name" value="YdbS-like_PH"/>
</dbReference>
<dbReference type="eggNOG" id="arCOG04619">
    <property type="taxonomic scope" value="Archaea"/>
</dbReference>
<feature type="domain" description="YdbS-like PH" evidence="3">
    <location>
        <begin position="105"/>
        <end position="185"/>
    </location>
</feature>
<sequence>MSQRGNRSTVEYEETKRDEHKEGETVQSRTDSGSGSSSKDESYLLDDETVLVDTRPTWWGWTGYLALAGMFVGLGLLLSLVEVAVGLLTLVPGVLLVGYVWYQRTYQRYLVTDRRIIVSTGMTTRTTNETWVEDVSGLQTKTTSFSRSRGYGTITVSHTVTPSGFSLGGDLQLQGVPNYADVAQTIRRRQSERKGR</sequence>